<protein>
    <submittedName>
        <fullName evidence="2">Uncharacterized protein</fullName>
    </submittedName>
</protein>
<dbReference type="EMBL" id="OZ035843">
    <property type="protein sequence ID" value="CAL1597329.1"/>
    <property type="molecule type" value="Genomic_DNA"/>
</dbReference>
<accession>A0AAV2L5W8</accession>
<feature type="compositionally biased region" description="Basic and acidic residues" evidence="1">
    <location>
        <begin position="80"/>
        <end position="90"/>
    </location>
</feature>
<dbReference type="Proteomes" id="UP001497482">
    <property type="component" value="Chromosome 21"/>
</dbReference>
<proteinExistence type="predicted"/>
<gene>
    <name evidence="2" type="ORF">KC01_LOCUS25840</name>
</gene>
<organism evidence="2 3">
    <name type="scientific">Knipowitschia caucasica</name>
    <name type="common">Caucasian dwarf goby</name>
    <name type="synonym">Pomatoschistus caucasicus</name>
    <dbReference type="NCBI Taxonomy" id="637954"/>
    <lineage>
        <taxon>Eukaryota</taxon>
        <taxon>Metazoa</taxon>
        <taxon>Chordata</taxon>
        <taxon>Craniata</taxon>
        <taxon>Vertebrata</taxon>
        <taxon>Euteleostomi</taxon>
        <taxon>Actinopterygii</taxon>
        <taxon>Neopterygii</taxon>
        <taxon>Teleostei</taxon>
        <taxon>Neoteleostei</taxon>
        <taxon>Acanthomorphata</taxon>
        <taxon>Gobiaria</taxon>
        <taxon>Gobiiformes</taxon>
        <taxon>Gobioidei</taxon>
        <taxon>Gobiidae</taxon>
        <taxon>Gobiinae</taxon>
        <taxon>Knipowitschia</taxon>
    </lineage>
</organism>
<evidence type="ECO:0000313" key="2">
    <source>
        <dbReference type="EMBL" id="CAL1597329.1"/>
    </source>
</evidence>
<reference evidence="2 3" key="1">
    <citation type="submission" date="2024-04" db="EMBL/GenBank/DDBJ databases">
        <authorList>
            <person name="Waldvogel A.-M."/>
            <person name="Schoenle A."/>
        </authorList>
    </citation>
    <scope>NUCLEOTIDE SEQUENCE [LARGE SCALE GENOMIC DNA]</scope>
</reference>
<evidence type="ECO:0000313" key="3">
    <source>
        <dbReference type="Proteomes" id="UP001497482"/>
    </source>
</evidence>
<keyword evidence="3" id="KW-1185">Reference proteome</keyword>
<name>A0AAV2L5W8_KNICA</name>
<sequence>MRVGEFSGEICVVSTAVSPAHATILTADGATRDGQGAGPKGATEDVEKHGRRRPGAAGKRTERGVRTDQVGLAPAGTHEPLGKQPRDKGQGRQRTARNRNDE</sequence>
<feature type="region of interest" description="Disordered" evidence="1">
    <location>
        <begin position="26"/>
        <end position="102"/>
    </location>
</feature>
<dbReference type="AlphaFoldDB" id="A0AAV2L5W8"/>
<evidence type="ECO:0000256" key="1">
    <source>
        <dbReference type="SAM" id="MobiDB-lite"/>
    </source>
</evidence>